<dbReference type="Proteomes" id="UP000245202">
    <property type="component" value="Unassembled WGS sequence"/>
</dbReference>
<dbReference type="GO" id="GO:0008984">
    <property type="term" value="F:protein-glutamate methylesterase activity"/>
    <property type="evidence" value="ECO:0007669"/>
    <property type="project" value="UniProtKB-UniRule"/>
</dbReference>
<comment type="catalytic activity">
    <reaction evidence="2 3">
        <text>[protein]-L-glutamate 5-O-methyl ester + H2O = L-glutamyl-[protein] + methanol + H(+)</text>
        <dbReference type="Rhea" id="RHEA:23236"/>
        <dbReference type="Rhea" id="RHEA-COMP:10208"/>
        <dbReference type="Rhea" id="RHEA-COMP:10311"/>
        <dbReference type="ChEBI" id="CHEBI:15377"/>
        <dbReference type="ChEBI" id="CHEBI:15378"/>
        <dbReference type="ChEBI" id="CHEBI:17790"/>
        <dbReference type="ChEBI" id="CHEBI:29973"/>
        <dbReference type="ChEBI" id="CHEBI:82795"/>
        <dbReference type="EC" id="3.1.1.61"/>
    </reaction>
</comment>
<dbReference type="PANTHER" id="PTHR42872:SF3">
    <property type="entry name" value="PROTEIN-GLUTAMATE METHYLESTERASE_PROTEIN-GLUTAMINE GLUTAMINASE 1"/>
    <property type="match status" value="1"/>
</dbReference>
<comment type="caution">
    <text evidence="9">The sequence shown here is derived from an EMBL/GenBank/DDBJ whole genome shotgun (WGS) entry which is preliminary data.</text>
</comment>
<feature type="active site" evidence="3 4">
    <location>
        <position position="307"/>
    </location>
</feature>
<feature type="compositionally biased region" description="Basic and acidic residues" evidence="6">
    <location>
        <begin position="152"/>
        <end position="172"/>
    </location>
</feature>
<dbReference type="AlphaFoldDB" id="A0A2R5F1L4"/>
<dbReference type="SUPFAM" id="SSF52738">
    <property type="entry name" value="Methylesterase CheB, C-terminal domain"/>
    <property type="match status" value="1"/>
</dbReference>
<dbReference type="InterPro" id="IPR001789">
    <property type="entry name" value="Sig_transdc_resp-reg_receiver"/>
</dbReference>
<comment type="similarity">
    <text evidence="3">Belongs to the CheB family.</text>
</comment>
<evidence type="ECO:0000256" key="3">
    <source>
        <dbReference type="HAMAP-Rule" id="MF_00099"/>
    </source>
</evidence>
<dbReference type="PANTHER" id="PTHR42872">
    <property type="entry name" value="PROTEIN-GLUTAMATE METHYLESTERASE/PROTEIN-GLUTAMINE GLUTAMINASE"/>
    <property type="match status" value="1"/>
</dbReference>
<dbReference type="NCBIfam" id="NF001965">
    <property type="entry name" value="PRK00742.1"/>
    <property type="match status" value="1"/>
</dbReference>
<evidence type="ECO:0000256" key="6">
    <source>
        <dbReference type="SAM" id="MobiDB-lite"/>
    </source>
</evidence>
<dbReference type="InterPro" id="IPR008248">
    <property type="entry name" value="CheB-like"/>
</dbReference>
<comment type="catalytic activity">
    <reaction evidence="3">
        <text>L-glutaminyl-[protein] + H2O = L-glutamyl-[protein] + NH4(+)</text>
        <dbReference type="Rhea" id="RHEA:16441"/>
        <dbReference type="Rhea" id="RHEA-COMP:10207"/>
        <dbReference type="Rhea" id="RHEA-COMP:10208"/>
        <dbReference type="ChEBI" id="CHEBI:15377"/>
        <dbReference type="ChEBI" id="CHEBI:28938"/>
        <dbReference type="ChEBI" id="CHEBI:29973"/>
        <dbReference type="ChEBI" id="CHEBI:30011"/>
        <dbReference type="EC" id="3.5.1.44"/>
    </reaction>
</comment>
<comment type="function">
    <text evidence="3">Involved in chemotaxis. Part of a chemotaxis signal transduction system that modulates chemotaxis in response to various stimuli. Catalyzes the demethylation of specific methylglutamate residues introduced into the chemoreceptors (methyl-accepting chemotaxis proteins or MCP) by CheR. Also mediates the irreversible deamidation of specific glutamine residues to glutamic acid.</text>
</comment>
<comment type="subcellular location">
    <subcellularLocation>
        <location evidence="3">Cytoplasm</location>
    </subcellularLocation>
</comment>
<sequence length="462" mass="49870">MAPYRVLVVDDSAFMRTIISDLIVRDKQFTIAATASNGMEAIAAVREHQPDVVTMDLEMPQMNGIEALQFIMKDNPRPIIMLSGISEDNTRDTIKALQFGAFDFIRKPSGIGSDDILAVGEQLLEKLRTAAYVKTSKEMLLQRQELASKSEPIIHNERLNPRLDKVQDEARKARQTRAANHSLQKAGLDSSKSKSVKPLDDIGGDVQVTRPAPTSQSSAKRTETAIVEQGGQAAGKPNTKGSKLLDGTRQPAARSAPPLKSEVQPRPAGAFRHLVALGTSTGGPRALHEVICSLPADFPAPVLVVQHMPPKFTKSLAQRLDNFSQLTVVEAEQGMAVQPGKVYIAPGGYHLELAKQDGGYVIRLGLQPQRNGHRPSVDIMFESLASFRELSIHAVIMTGMGSDGAKGMKVLAEQGAVSLIAESEETCVVYGMPRCAIEGGYVKDVLPLGEISSQLVKAVAKN</sequence>
<evidence type="ECO:0000256" key="5">
    <source>
        <dbReference type="PROSITE-ProRule" id="PRU00169"/>
    </source>
</evidence>
<dbReference type="EMBL" id="BDQX01000243">
    <property type="protein sequence ID" value="GBG09614.1"/>
    <property type="molecule type" value="Genomic_DNA"/>
</dbReference>
<feature type="active site" evidence="3 4">
    <location>
        <position position="403"/>
    </location>
</feature>
<feature type="region of interest" description="Disordered" evidence="6">
    <location>
        <begin position="152"/>
        <end position="264"/>
    </location>
</feature>
<gene>
    <name evidence="3" type="primary">cheB</name>
    <name evidence="9" type="ORF">PAT3040_04271</name>
</gene>
<name>A0A2R5F1L4_9BACL</name>
<evidence type="ECO:0000256" key="1">
    <source>
        <dbReference type="ARBA" id="ARBA00022801"/>
    </source>
</evidence>
<evidence type="ECO:0000256" key="2">
    <source>
        <dbReference type="ARBA" id="ARBA00048267"/>
    </source>
</evidence>
<feature type="domain" description="CheB-type methylesterase" evidence="8">
    <location>
        <begin position="265"/>
        <end position="462"/>
    </location>
</feature>
<evidence type="ECO:0000256" key="4">
    <source>
        <dbReference type="PROSITE-ProRule" id="PRU00050"/>
    </source>
</evidence>
<dbReference type="PROSITE" id="PS50122">
    <property type="entry name" value="CHEB"/>
    <property type="match status" value="1"/>
</dbReference>
<dbReference type="CDD" id="cd16432">
    <property type="entry name" value="CheB_Rec"/>
    <property type="match status" value="1"/>
</dbReference>
<keyword evidence="3 5" id="KW-0597">Phosphoprotein</keyword>
<dbReference type="CDD" id="cd17541">
    <property type="entry name" value="REC_CheB-like"/>
    <property type="match status" value="1"/>
</dbReference>
<evidence type="ECO:0000259" key="7">
    <source>
        <dbReference type="PROSITE" id="PS50110"/>
    </source>
</evidence>
<dbReference type="PROSITE" id="PS50110">
    <property type="entry name" value="RESPONSE_REGULATORY"/>
    <property type="match status" value="1"/>
</dbReference>
<dbReference type="RefSeq" id="WP_108994310.1">
    <property type="nucleotide sequence ID" value="NZ_BDQX01000243.1"/>
</dbReference>
<dbReference type="HAMAP" id="MF_00099">
    <property type="entry name" value="CheB_chemtxs"/>
    <property type="match status" value="1"/>
</dbReference>
<feature type="domain" description="Response regulatory" evidence="7">
    <location>
        <begin position="5"/>
        <end position="122"/>
    </location>
</feature>
<dbReference type="GO" id="GO:0005737">
    <property type="term" value="C:cytoplasm"/>
    <property type="evidence" value="ECO:0007669"/>
    <property type="project" value="UniProtKB-SubCell"/>
</dbReference>
<dbReference type="Gene3D" id="3.40.50.180">
    <property type="entry name" value="Methylesterase CheB, C-terminal domain"/>
    <property type="match status" value="1"/>
</dbReference>
<dbReference type="GO" id="GO:0000156">
    <property type="term" value="F:phosphorelay response regulator activity"/>
    <property type="evidence" value="ECO:0007669"/>
    <property type="project" value="InterPro"/>
</dbReference>
<dbReference type="GO" id="GO:0050568">
    <property type="term" value="F:protein-glutamine glutaminase activity"/>
    <property type="evidence" value="ECO:0007669"/>
    <property type="project" value="UniProtKB-UniRule"/>
</dbReference>
<dbReference type="SMART" id="SM00448">
    <property type="entry name" value="REC"/>
    <property type="match status" value="1"/>
</dbReference>
<dbReference type="SUPFAM" id="SSF52172">
    <property type="entry name" value="CheY-like"/>
    <property type="match status" value="1"/>
</dbReference>
<organism evidence="9 10">
    <name type="scientific">Paenibacillus agaridevorans</name>
    <dbReference type="NCBI Taxonomy" id="171404"/>
    <lineage>
        <taxon>Bacteria</taxon>
        <taxon>Bacillati</taxon>
        <taxon>Bacillota</taxon>
        <taxon>Bacilli</taxon>
        <taxon>Bacillales</taxon>
        <taxon>Paenibacillaceae</taxon>
        <taxon>Paenibacillus</taxon>
    </lineage>
</organism>
<reference evidence="9 10" key="1">
    <citation type="submission" date="2017-08" db="EMBL/GenBank/DDBJ databases">
        <title>Substantial Increase in Enzyme Production by Combined Drug-Resistance Mutations in Paenibacillus agaridevorans.</title>
        <authorList>
            <person name="Tanaka Y."/>
            <person name="Funane K."/>
            <person name="Hosaka T."/>
            <person name="Shiwa Y."/>
            <person name="Fujita N."/>
            <person name="Miyazaki T."/>
            <person name="Yoshikawa H."/>
            <person name="Murakami K."/>
            <person name="Kasahara K."/>
            <person name="Inaoka T."/>
            <person name="Hiraga Y."/>
            <person name="Ochi K."/>
        </authorList>
    </citation>
    <scope>NUCLEOTIDE SEQUENCE [LARGE SCALE GENOMIC DNA]</scope>
    <source>
        <strain evidence="9 10">T-3040</strain>
    </source>
</reference>
<dbReference type="InterPro" id="IPR011006">
    <property type="entry name" value="CheY-like_superfamily"/>
</dbReference>
<evidence type="ECO:0000313" key="9">
    <source>
        <dbReference type="EMBL" id="GBG09614.1"/>
    </source>
</evidence>
<dbReference type="InterPro" id="IPR035909">
    <property type="entry name" value="CheB_C"/>
</dbReference>
<protein>
    <recommendedName>
        <fullName evidence="3">Protein-glutamate methylesterase/protein-glutamine glutaminase</fullName>
        <ecNumber evidence="3">3.1.1.61</ecNumber>
        <ecNumber evidence="3">3.5.1.44</ecNumber>
    </recommendedName>
</protein>
<dbReference type="InterPro" id="IPR000673">
    <property type="entry name" value="Sig_transdc_resp-reg_Me-estase"/>
</dbReference>
<keyword evidence="1 3" id="KW-0378">Hydrolase</keyword>
<keyword evidence="3 4" id="KW-0145">Chemotaxis</keyword>
<keyword evidence="10" id="KW-1185">Reference proteome</keyword>
<keyword evidence="3" id="KW-0963">Cytoplasm</keyword>
<proteinExistence type="inferred from homology"/>
<dbReference type="Gene3D" id="3.40.50.2300">
    <property type="match status" value="1"/>
</dbReference>
<dbReference type="GO" id="GO:0006935">
    <property type="term" value="P:chemotaxis"/>
    <property type="evidence" value="ECO:0007669"/>
    <property type="project" value="UniProtKB-UniRule"/>
</dbReference>
<dbReference type="EC" id="3.1.1.61" evidence="3"/>
<evidence type="ECO:0000313" key="10">
    <source>
        <dbReference type="Proteomes" id="UP000245202"/>
    </source>
</evidence>
<comment type="PTM">
    <text evidence="3">Phosphorylated by CheA. Phosphorylation of the N-terminal regulatory domain activates the methylesterase activity.</text>
</comment>
<dbReference type="Pfam" id="PF01339">
    <property type="entry name" value="CheB_methylest"/>
    <property type="match status" value="1"/>
</dbReference>
<feature type="modified residue" description="4-aspartylphosphate" evidence="3 5">
    <location>
        <position position="56"/>
    </location>
</feature>
<dbReference type="EC" id="3.5.1.44" evidence="3"/>
<accession>A0A2R5F1L4</accession>
<dbReference type="Pfam" id="PF00072">
    <property type="entry name" value="Response_reg"/>
    <property type="match status" value="1"/>
</dbReference>
<evidence type="ECO:0000259" key="8">
    <source>
        <dbReference type="PROSITE" id="PS50122"/>
    </source>
</evidence>
<comment type="domain">
    <text evidence="3">Contains a C-terminal catalytic domain, and an N-terminal region which modulates catalytic activity.</text>
</comment>
<feature type="active site" evidence="3 4">
    <location>
        <position position="280"/>
    </location>
</feature>